<dbReference type="Pfam" id="PF08376">
    <property type="entry name" value="NIT"/>
    <property type="match status" value="1"/>
</dbReference>
<evidence type="ECO:0000259" key="3">
    <source>
        <dbReference type="PROSITE" id="PS50113"/>
    </source>
</evidence>
<organism evidence="5 6">
    <name type="scientific">Litorilituus lipolyticus</name>
    <dbReference type="NCBI Taxonomy" id="2491017"/>
    <lineage>
        <taxon>Bacteria</taxon>
        <taxon>Pseudomonadati</taxon>
        <taxon>Pseudomonadota</taxon>
        <taxon>Gammaproteobacteria</taxon>
        <taxon>Alteromonadales</taxon>
        <taxon>Colwelliaceae</taxon>
        <taxon>Litorilituus</taxon>
    </lineage>
</organism>
<dbReference type="Pfam" id="PF00990">
    <property type="entry name" value="GGDEF"/>
    <property type="match status" value="1"/>
</dbReference>
<reference evidence="5 6" key="1">
    <citation type="submission" date="2019-01" db="EMBL/GenBank/DDBJ databases">
        <title>Litorilituus lipolytica sp. nov., isolated from intertidal sand of the Yellow Sea in China.</title>
        <authorList>
            <person name="Liu A."/>
        </authorList>
    </citation>
    <scope>NUCLEOTIDE SEQUENCE [LARGE SCALE GENOMIC DNA]</scope>
    <source>
        <strain evidence="5 6">RZ04</strain>
    </source>
</reference>
<dbReference type="InterPro" id="IPR043128">
    <property type="entry name" value="Rev_trsase/Diguanyl_cyclase"/>
</dbReference>
<dbReference type="NCBIfam" id="TIGR00254">
    <property type="entry name" value="GGDEF"/>
    <property type="match status" value="1"/>
</dbReference>
<dbReference type="InterPro" id="IPR029787">
    <property type="entry name" value="Nucleotide_cyclase"/>
</dbReference>
<evidence type="ECO:0000259" key="2">
    <source>
        <dbReference type="PROSITE" id="PS50112"/>
    </source>
</evidence>
<evidence type="ECO:0000313" key="5">
    <source>
        <dbReference type="EMBL" id="TPH13913.1"/>
    </source>
</evidence>
<comment type="caution">
    <text evidence="5">The sequence shown here is derived from an EMBL/GenBank/DDBJ whole genome shotgun (WGS) entry which is preliminary data.</text>
</comment>
<dbReference type="PROSITE" id="PS50113">
    <property type="entry name" value="PAC"/>
    <property type="match status" value="1"/>
</dbReference>
<name>A0A502KW72_9GAMM</name>
<sequence length="624" mass="70837">MNLNKNVFLLAILPVIALVVLSAFMLEQQLSVIGQANKLKKVIQLSLLNNEVVHQLQKERGRSNVYLYRQNKSNFSLLSQQRLLTDNALNKRAQYLSIEQDKAIYPVSFLIINQMGSLVEKRENIDKLNITSKEAISFYSQMINPLIDSLLLPATPSKSKDVDDLLFSYFHLSKAKEYAGIERALLAKLLSQGGLNDQDEKEIIQTRAMEATHLQTFGIVANDSISSAYQNTIKDEAFINYAKIRRNRIAFINKQRWFEDATARIDLLHNIENEIAKSLLNQLDTIGQDNKQQLKISLLYGGMSIALTLLLFVKLLHNMAIERRYKKQLENQTEELHLFKLVVDNSHNGVVITSPAGIISYVNRHFCNMSGYEANDVLGKNPRIWSSGETAQETYRQLYKSLKEQGIWQGELKNKRKAGELYWTSTAIFPVKSIDGTVKSYVCIQKDITQQKKDKEQIEHLVNHDTLTGLPSLRLGRDRLAQAILSAKRHQLITAVMFIDLDGFKKINDTFGHSAGDKVLIAVGQRIVDLLRLTDTVARIGGDEFIVIMTDIKDEKAISQVAQKIINEVKRPIDYKNEQLFVTASIGIAQYPIHGSSSEELMQNADNAMYSIKDKGKNNFTFYH</sequence>
<dbReference type="Pfam" id="PF13426">
    <property type="entry name" value="PAS_9"/>
    <property type="match status" value="1"/>
</dbReference>
<dbReference type="InterPro" id="IPR000160">
    <property type="entry name" value="GGDEF_dom"/>
</dbReference>
<dbReference type="FunFam" id="3.30.70.270:FF:000001">
    <property type="entry name" value="Diguanylate cyclase domain protein"/>
    <property type="match status" value="1"/>
</dbReference>
<dbReference type="InterPro" id="IPR000700">
    <property type="entry name" value="PAS-assoc_C"/>
</dbReference>
<dbReference type="RefSeq" id="WP_140604054.1">
    <property type="nucleotide sequence ID" value="NZ_SAWY01000027.1"/>
</dbReference>
<dbReference type="OrthoDB" id="9799509at2"/>
<dbReference type="PANTHER" id="PTHR46663">
    <property type="entry name" value="DIGUANYLATE CYCLASE DGCT-RELATED"/>
    <property type="match status" value="1"/>
</dbReference>
<dbReference type="InterPro" id="IPR035965">
    <property type="entry name" value="PAS-like_dom_sf"/>
</dbReference>
<dbReference type="Gene3D" id="3.30.70.270">
    <property type="match status" value="1"/>
</dbReference>
<dbReference type="Gene3D" id="3.30.450.20">
    <property type="entry name" value="PAS domain"/>
    <property type="match status" value="1"/>
</dbReference>
<dbReference type="PROSITE" id="PS50112">
    <property type="entry name" value="PAS"/>
    <property type="match status" value="1"/>
</dbReference>
<dbReference type="AlphaFoldDB" id="A0A502KW72"/>
<dbReference type="PROSITE" id="PS50887">
    <property type="entry name" value="GGDEF"/>
    <property type="match status" value="1"/>
</dbReference>
<comment type="cofactor">
    <cofactor evidence="1">
        <name>Mg(2+)</name>
        <dbReference type="ChEBI" id="CHEBI:18420"/>
    </cofactor>
</comment>
<feature type="domain" description="PAC" evidence="3">
    <location>
        <begin position="408"/>
        <end position="460"/>
    </location>
</feature>
<dbReference type="SUPFAM" id="SSF55785">
    <property type="entry name" value="PYP-like sensor domain (PAS domain)"/>
    <property type="match status" value="1"/>
</dbReference>
<dbReference type="GO" id="GO:0003824">
    <property type="term" value="F:catalytic activity"/>
    <property type="evidence" value="ECO:0007669"/>
    <property type="project" value="UniProtKB-ARBA"/>
</dbReference>
<dbReference type="InterPro" id="IPR052163">
    <property type="entry name" value="DGC-Regulatory_Protein"/>
</dbReference>
<feature type="domain" description="PAS" evidence="2">
    <location>
        <begin position="335"/>
        <end position="381"/>
    </location>
</feature>
<dbReference type="SMART" id="SM00267">
    <property type="entry name" value="GGDEF"/>
    <property type="match status" value="1"/>
</dbReference>
<dbReference type="CDD" id="cd00130">
    <property type="entry name" value="PAS"/>
    <property type="match status" value="1"/>
</dbReference>
<gene>
    <name evidence="5" type="ORF">EPA86_12410</name>
</gene>
<dbReference type="NCBIfam" id="TIGR00229">
    <property type="entry name" value="sensory_box"/>
    <property type="match status" value="1"/>
</dbReference>
<evidence type="ECO:0000256" key="1">
    <source>
        <dbReference type="ARBA" id="ARBA00001946"/>
    </source>
</evidence>
<dbReference type="InterPro" id="IPR001610">
    <property type="entry name" value="PAC"/>
</dbReference>
<dbReference type="InterPro" id="IPR000014">
    <property type="entry name" value="PAS"/>
</dbReference>
<dbReference type="SUPFAM" id="SSF55073">
    <property type="entry name" value="Nucleotide cyclase"/>
    <property type="match status" value="1"/>
</dbReference>
<accession>A0A502KW72</accession>
<keyword evidence="6" id="KW-1185">Reference proteome</keyword>
<feature type="domain" description="GGDEF" evidence="4">
    <location>
        <begin position="492"/>
        <end position="624"/>
    </location>
</feature>
<dbReference type="InterPro" id="IPR013587">
    <property type="entry name" value="Nitrate/nitrite_sensing"/>
</dbReference>
<dbReference type="Proteomes" id="UP000315303">
    <property type="component" value="Unassembled WGS sequence"/>
</dbReference>
<proteinExistence type="predicted"/>
<dbReference type="EMBL" id="SAWY01000027">
    <property type="protein sequence ID" value="TPH13913.1"/>
    <property type="molecule type" value="Genomic_DNA"/>
</dbReference>
<dbReference type="SMART" id="SM00091">
    <property type="entry name" value="PAS"/>
    <property type="match status" value="1"/>
</dbReference>
<dbReference type="SMART" id="SM00086">
    <property type="entry name" value="PAC"/>
    <property type="match status" value="1"/>
</dbReference>
<dbReference type="CDD" id="cd01949">
    <property type="entry name" value="GGDEF"/>
    <property type="match status" value="1"/>
</dbReference>
<evidence type="ECO:0000313" key="6">
    <source>
        <dbReference type="Proteomes" id="UP000315303"/>
    </source>
</evidence>
<evidence type="ECO:0000259" key="4">
    <source>
        <dbReference type="PROSITE" id="PS50887"/>
    </source>
</evidence>
<protein>
    <submittedName>
        <fullName evidence="5">Diguanylate cyclase</fullName>
    </submittedName>
</protein>
<dbReference type="PANTHER" id="PTHR46663:SF3">
    <property type="entry name" value="SLL0267 PROTEIN"/>
    <property type="match status" value="1"/>
</dbReference>